<name>A0A3M2LGS7_9NOCA</name>
<evidence type="ECO:0000256" key="1">
    <source>
        <dbReference type="SAM" id="SignalP"/>
    </source>
</evidence>
<dbReference type="PROSITE" id="PS51257">
    <property type="entry name" value="PROKAR_LIPOPROTEIN"/>
    <property type="match status" value="1"/>
</dbReference>
<dbReference type="RefSeq" id="WP_122186139.1">
    <property type="nucleotide sequence ID" value="NZ_RFFH01000001.1"/>
</dbReference>
<proteinExistence type="predicted"/>
<keyword evidence="3" id="KW-1185">Reference proteome</keyword>
<evidence type="ECO:0008006" key="4">
    <source>
        <dbReference type="Google" id="ProtNLM"/>
    </source>
</evidence>
<dbReference type="AlphaFoldDB" id="A0A3M2LGS7"/>
<evidence type="ECO:0000313" key="3">
    <source>
        <dbReference type="Proteomes" id="UP000279275"/>
    </source>
</evidence>
<gene>
    <name evidence="2" type="ORF">EBN03_02350</name>
</gene>
<sequence length="335" mass="33519">MSGILRTVRRLSVVALAGAALAACSSSGPAPAPSAALFEGAVTIPGRTLSAAEEDQLLVQRALRRIDPCAFVDLETVAAAIPATVGYGEDLTAGGCVYYGSTSLGVELTTAAGTSAARTFQAHGVTVSDGSRGTECAYTIDLGLAALPGAPTGPAAAHLLDRTELRVSTSGGLPCATTGQLADQAALTVSRGLPIRRGAAVDPLADRDPCAVLAKLPGTARLSLPTAPEAAADPHGCGITAPDVRVSLVGTDGPLWDGGHPANGSPEVVDGVTVDFTADCDVTVRTGPPVQRVPVRPGATDALLPQYPAVVVTGKSCADNKHVAAVAAQLFGTPH</sequence>
<organism evidence="2 3">
    <name type="scientific">Nocardia stercoris</name>
    <dbReference type="NCBI Taxonomy" id="2483361"/>
    <lineage>
        <taxon>Bacteria</taxon>
        <taxon>Bacillati</taxon>
        <taxon>Actinomycetota</taxon>
        <taxon>Actinomycetes</taxon>
        <taxon>Mycobacteriales</taxon>
        <taxon>Nocardiaceae</taxon>
        <taxon>Nocardia</taxon>
    </lineage>
</organism>
<dbReference type="Proteomes" id="UP000279275">
    <property type="component" value="Unassembled WGS sequence"/>
</dbReference>
<protein>
    <recommendedName>
        <fullName evidence="4">DUF3558 domain-containing protein</fullName>
    </recommendedName>
</protein>
<dbReference type="OrthoDB" id="4760637at2"/>
<keyword evidence="1" id="KW-0732">Signal</keyword>
<reference evidence="2 3" key="1">
    <citation type="submission" date="2018-10" db="EMBL/GenBank/DDBJ databases">
        <title>Isolation from cow dung.</title>
        <authorList>
            <person name="Ling L."/>
        </authorList>
    </citation>
    <scope>NUCLEOTIDE SEQUENCE [LARGE SCALE GENOMIC DNA]</scope>
    <source>
        <strain evidence="2 3">NEAU-LL90</strain>
    </source>
</reference>
<feature type="signal peptide" evidence="1">
    <location>
        <begin position="1"/>
        <end position="22"/>
    </location>
</feature>
<feature type="chain" id="PRO_5039237656" description="DUF3558 domain-containing protein" evidence="1">
    <location>
        <begin position="23"/>
        <end position="335"/>
    </location>
</feature>
<dbReference type="EMBL" id="RFFH01000001">
    <property type="protein sequence ID" value="RMI35165.1"/>
    <property type="molecule type" value="Genomic_DNA"/>
</dbReference>
<comment type="caution">
    <text evidence="2">The sequence shown here is derived from an EMBL/GenBank/DDBJ whole genome shotgun (WGS) entry which is preliminary data.</text>
</comment>
<accession>A0A3M2LGS7</accession>
<evidence type="ECO:0000313" key="2">
    <source>
        <dbReference type="EMBL" id="RMI35165.1"/>
    </source>
</evidence>